<dbReference type="PANTHER" id="PTHR40061">
    <property type="entry name" value="SPORULATION PROTEIN YLMC-RELATED"/>
    <property type="match status" value="1"/>
</dbReference>
<organism evidence="3 5">
    <name type="scientific">Thermoanaerobacterium thermosaccharolyticum</name>
    <name type="common">Clostridium thermosaccharolyticum</name>
    <dbReference type="NCBI Taxonomy" id="1517"/>
    <lineage>
        <taxon>Bacteria</taxon>
        <taxon>Bacillati</taxon>
        <taxon>Bacillota</taxon>
        <taxon>Clostridia</taxon>
        <taxon>Thermoanaerobacterales</taxon>
        <taxon>Thermoanaerobacteraceae</taxon>
        <taxon>Thermoanaerobacterium</taxon>
    </lineage>
</organism>
<dbReference type="Pfam" id="PF05239">
    <property type="entry name" value="PRC"/>
    <property type="match status" value="1"/>
</dbReference>
<dbReference type="Proteomes" id="UP000215301">
    <property type="component" value="Unassembled WGS sequence"/>
</dbReference>
<dbReference type="Proteomes" id="UP000214975">
    <property type="component" value="Chromosome"/>
</dbReference>
<evidence type="ECO:0000313" key="5">
    <source>
        <dbReference type="Proteomes" id="UP000215301"/>
    </source>
</evidence>
<dbReference type="Gene3D" id="2.30.30.240">
    <property type="entry name" value="PRC-barrel domain"/>
    <property type="match status" value="1"/>
</dbReference>
<evidence type="ECO:0000313" key="2">
    <source>
        <dbReference type="EMBL" id="AST59045.1"/>
    </source>
</evidence>
<reference evidence="2 4" key="1">
    <citation type="submission" date="2016-08" db="EMBL/GenBank/DDBJ databases">
        <title>A novel genetic cassette of butanologenic Thermoanaerobacterium thermosaccharolyticum that directly convert cellulose to butanol.</title>
        <authorList>
            <person name="Li T."/>
            <person name="He J."/>
        </authorList>
    </citation>
    <scope>NUCLEOTIDE SEQUENCE [LARGE SCALE GENOMIC DNA]</scope>
    <source>
        <strain evidence="2 4">TG57</strain>
    </source>
</reference>
<dbReference type="SUPFAM" id="SSF50346">
    <property type="entry name" value="PRC-barrel domain"/>
    <property type="match status" value="1"/>
</dbReference>
<protein>
    <submittedName>
        <fullName evidence="2">Sporulation protein, YlmC/YmxH family</fullName>
    </submittedName>
    <submittedName>
        <fullName evidence="3">YlmC/YmxH family sporulation protein</fullName>
    </submittedName>
</protein>
<dbReference type="RefSeq" id="WP_013297880.1">
    <property type="nucleotide sequence ID" value="NZ_CP016893.1"/>
</dbReference>
<dbReference type="EMBL" id="CP016893">
    <property type="protein sequence ID" value="AST59045.1"/>
    <property type="molecule type" value="Genomic_DNA"/>
</dbReference>
<feature type="domain" description="PRC-barrel" evidence="1">
    <location>
        <begin position="1"/>
        <end position="76"/>
    </location>
</feature>
<evidence type="ECO:0000313" key="4">
    <source>
        <dbReference type="Proteomes" id="UP000214975"/>
    </source>
</evidence>
<dbReference type="NCBIfam" id="TIGR02888">
    <property type="entry name" value="spore_YlmC_YmxH"/>
    <property type="match status" value="1"/>
</dbReference>
<evidence type="ECO:0000313" key="3">
    <source>
        <dbReference type="EMBL" id="OXT07549.1"/>
    </source>
</evidence>
<dbReference type="InterPro" id="IPR011033">
    <property type="entry name" value="PRC_barrel-like_sf"/>
</dbReference>
<dbReference type="GeneID" id="93864242"/>
<evidence type="ECO:0000259" key="1">
    <source>
        <dbReference type="Pfam" id="PF05239"/>
    </source>
</evidence>
<dbReference type="InterPro" id="IPR014238">
    <property type="entry name" value="Spore_YlmC/YmxH"/>
</dbReference>
<sequence length="85" mass="9877">MRLSEFGNKEIINLNDGKKLGLIEDSDLIIDENTGKINSIIVYESKGSLFRSKPNYVEIPWEYVKKIGNDMIIVEVELDRMRKFL</sequence>
<dbReference type="EMBL" id="NKHD01000020">
    <property type="protein sequence ID" value="OXT07549.1"/>
    <property type="molecule type" value="Genomic_DNA"/>
</dbReference>
<dbReference type="AlphaFoldDB" id="A0A231VHC3"/>
<gene>
    <name evidence="3" type="ORF">CE561_06910</name>
    <name evidence="2" type="ORF">Thert_03307</name>
</gene>
<reference evidence="3 5" key="2">
    <citation type="submission" date="2017-06" db="EMBL/GenBank/DDBJ databases">
        <title>Isolation and characterization of a thermophilic and butanogenic Thermoanaerobacterium thermosaccharolyticum M5 capable of efficient degradation of hemicellulose.</title>
        <authorList>
            <person name="Xin F."/>
            <person name="Jiang Y."/>
        </authorList>
    </citation>
    <scope>NUCLEOTIDE SEQUENCE [LARGE SCALE GENOMIC DNA]</scope>
    <source>
        <strain evidence="3 5">M5</strain>
    </source>
</reference>
<name>A0A231VHC3_THETR</name>
<proteinExistence type="predicted"/>
<dbReference type="InterPro" id="IPR027275">
    <property type="entry name" value="PRC-brl_dom"/>
</dbReference>
<dbReference type="OMA" id="PWEYVKK"/>
<dbReference type="PANTHER" id="PTHR40061:SF1">
    <property type="entry name" value="SPORULATION PROTEIN YLMC-RELATED"/>
    <property type="match status" value="1"/>
</dbReference>
<accession>A0A231VHC3</accession>